<dbReference type="EMBL" id="MN740111">
    <property type="protein sequence ID" value="QHT88211.1"/>
    <property type="molecule type" value="Genomic_DNA"/>
</dbReference>
<sequence length="317" mass="37026">MSLEYKKHNPKSFVVRGDIIDNIKSRQQLISKLSGKCVYNTRLKFGSGLLVPINEVNEHILKEYGQIKTTENDISLSSVIVPYEGSDNKSKLDDIIMKLINETDDEDEKNEPLIVSNSENTFTVDNNSTSIKVIQDHSEKQQKPKNKNNNKNQHKDKQVSIIDTNMSDNKRMEKKSNGRDDKNSRDVKERSNEIDRRNNRNSRDNRDTRDNRNTRNERDKREDRDRRSRSRRHDSSSNESTDSYSSDSSDSSDYSGDSSEDERIQETIRRKGQHPDRKKSELNDSDVDSDHEDIVTLSRRVRYLVRKVKSIEEYLRK</sequence>
<feature type="compositionally biased region" description="Low complexity" evidence="1">
    <location>
        <begin position="237"/>
        <end position="257"/>
    </location>
</feature>
<organism evidence="2">
    <name type="scientific">viral metagenome</name>
    <dbReference type="NCBI Taxonomy" id="1070528"/>
    <lineage>
        <taxon>unclassified sequences</taxon>
        <taxon>metagenomes</taxon>
        <taxon>organismal metagenomes</taxon>
    </lineage>
</organism>
<reference evidence="2" key="1">
    <citation type="journal article" date="2020" name="Nature">
        <title>Giant virus diversity and host interactions through global metagenomics.</title>
        <authorList>
            <person name="Schulz F."/>
            <person name="Roux S."/>
            <person name="Paez-Espino D."/>
            <person name="Jungbluth S."/>
            <person name="Walsh D.A."/>
            <person name="Denef V.J."/>
            <person name="McMahon K.D."/>
            <person name="Konstantinidis K.T."/>
            <person name="Eloe-Fadrosh E.A."/>
            <person name="Kyrpides N.C."/>
            <person name="Woyke T."/>
        </authorList>
    </citation>
    <scope>NUCLEOTIDE SEQUENCE</scope>
    <source>
        <strain evidence="2">GVMAG-M-3300023184-24</strain>
    </source>
</reference>
<dbReference type="AlphaFoldDB" id="A0A6C0I5D0"/>
<feature type="compositionally biased region" description="Basic and acidic residues" evidence="1">
    <location>
        <begin position="168"/>
        <end position="226"/>
    </location>
</feature>
<evidence type="ECO:0000256" key="1">
    <source>
        <dbReference type="SAM" id="MobiDB-lite"/>
    </source>
</evidence>
<feature type="compositionally biased region" description="Basic and acidic residues" evidence="1">
    <location>
        <begin position="261"/>
        <end position="282"/>
    </location>
</feature>
<feature type="region of interest" description="Disordered" evidence="1">
    <location>
        <begin position="106"/>
        <end position="296"/>
    </location>
</feature>
<name>A0A6C0I5D0_9ZZZZ</name>
<protein>
    <submittedName>
        <fullName evidence="2">Uncharacterized protein</fullName>
    </submittedName>
</protein>
<feature type="compositionally biased region" description="Polar residues" evidence="1">
    <location>
        <begin position="115"/>
        <end position="132"/>
    </location>
</feature>
<feature type="compositionally biased region" description="Basic residues" evidence="1">
    <location>
        <begin position="143"/>
        <end position="152"/>
    </location>
</feature>
<proteinExistence type="predicted"/>
<evidence type="ECO:0000313" key="2">
    <source>
        <dbReference type="EMBL" id="QHT88211.1"/>
    </source>
</evidence>
<accession>A0A6C0I5D0</accession>